<dbReference type="Pfam" id="PF00035">
    <property type="entry name" value="dsrm"/>
    <property type="match status" value="1"/>
</dbReference>
<dbReference type="SMART" id="SM00358">
    <property type="entry name" value="DSRM"/>
    <property type="match status" value="1"/>
</dbReference>
<feature type="region of interest" description="Disordered" evidence="8">
    <location>
        <begin position="259"/>
        <end position="288"/>
    </location>
</feature>
<dbReference type="PROSITE" id="PS00517">
    <property type="entry name" value="RNASE_3_1"/>
    <property type="match status" value="1"/>
</dbReference>
<accession>E6QK79</accession>
<evidence type="ECO:0000256" key="2">
    <source>
        <dbReference type="ARBA" id="ARBA00010183"/>
    </source>
</evidence>
<name>E6QK79_9ZZZZ</name>
<keyword evidence="6 11" id="KW-0378">Hydrolase</keyword>
<dbReference type="PROSITE" id="PS50142">
    <property type="entry name" value="RNASE_3_2"/>
    <property type="match status" value="1"/>
</dbReference>
<proteinExistence type="inferred from homology"/>
<dbReference type="CDD" id="cd00593">
    <property type="entry name" value="RIBOc"/>
    <property type="match status" value="1"/>
</dbReference>
<dbReference type="GO" id="GO:0004525">
    <property type="term" value="F:ribonuclease III activity"/>
    <property type="evidence" value="ECO:0007669"/>
    <property type="project" value="UniProtKB-EC"/>
</dbReference>
<keyword evidence="7" id="KW-0694">RNA-binding</keyword>
<dbReference type="PANTHER" id="PTHR11207:SF0">
    <property type="entry name" value="RIBONUCLEASE 3"/>
    <property type="match status" value="1"/>
</dbReference>
<dbReference type="CDD" id="cd10845">
    <property type="entry name" value="DSRM_RNAse_III_family"/>
    <property type="match status" value="1"/>
</dbReference>
<dbReference type="PROSITE" id="PS50137">
    <property type="entry name" value="DS_RBD"/>
    <property type="match status" value="1"/>
</dbReference>
<evidence type="ECO:0000256" key="7">
    <source>
        <dbReference type="ARBA" id="ARBA00022884"/>
    </source>
</evidence>
<dbReference type="PANTHER" id="PTHR11207">
    <property type="entry name" value="RIBONUCLEASE III"/>
    <property type="match status" value="1"/>
</dbReference>
<evidence type="ECO:0000256" key="3">
    <source>
        <dbReference type="ARBA" id="ARBA00012177"/>
    </source>
</evidence>
<dbReference type="SMART" id="SM00535">
    <property type="entry name" value="RIBOc"/>
    <property type="match status" value="1"/>
</dbReference>
<dbReference type="InterPro" id="IPR036389">
    <property type="entry name" value="RNase_III_sf"/>
</dbReference>
<feature type="domain" description="DRBM" evidence="9">
    <location>
        <begin position="178"/>
        <end position="253"/>
    </location>
</feature>
<dbReference type="EMBL" id="CABQ01000113">
    <property type="protein sequence ID" value="CBI07646.1"/>
    <property type="molecule type" value="Genomic_DNA"/>
</dbReference>
<evidence type="ECO:0000256" key="1">
    <source>
        <dbReference type="ARBA" id="ARBA00000109"/>
    </source>
</evidence>
<dbReference type="HAMAP" id="MF_00104">
    <property type="entry name" value="RNase_III"/>
    <property type="match status" value="1"/>
</dbReference>
<comment type="caution">
    <text evidence="11">The sequence shown here is derived from an EMBL/GenBank/DDBJ whole genome shotgun (WGS) entry which is preliminary data.</text>
</comment>
<dbReference type="EC" id="3.1.26.3" evidence="3"/>
<dbReference type="Gene3D" id="1.10.1520.10">
    <property type="entry name" value="Ribonuclease III domain"/>
    <property type="match status" value="1"/>
</dbReference>
<dbReference type="GO" id="GO:0006364">
    <property type="term" value="P:rRNA processing"/>
    <property type="evidence" value="ECO:0007669"/>
    <property type="project" value="InterPro"/>
</dbReference>
<evidence type="ECO:0000256" key="6">
    <source>
        <dbReference type="ARBA" id="ARBA00022801"/>
    </source>
</evidence>
<evidence type="ECO:0000313" key="11">
    <source>
        <dbReference type="EMBL" id="CBI07646.1"/>
    </source>
</evidence>
<dbReference type="AlphaFoldDB" id="E6QK79"/>
<dbReference type="SUPFAM" id="SSF54768">
    <property type="entry name" value="dsRNA-binding domain-like"/>
    <property type="match status" value="1"/>
</dbReference>
<dbReference type="Gene3D" id="3.30.160.20">
    <property type="match status" value="1"/>
</dbReference>
<organism evidence="11">
    <name type="scientific">mine drainage metagenome</name>
    <dbReference type="NCBI Taxonomy" id="410659"/>
    <lineage>
        <taxon>unclassified sequences</taxon>
        <taxon>metagenomes</taxon>
        <taxon>ecological metagenomes</taxon>
    </lineage>
</organism>
<dbReference type="GO" id="GO:0010468">
    <property type="term" value="P:regulation of gene expression"/>
    <property type="evidence" value="ECO:0007669"/>
    <property type="project" value="TreeGrafter"/>
</dbReference>
<reference evidence="11" key="1">
    <citation type="submission" date="2009-10" db="EMBL/GenBank/DDBJ databases">
        <title>Diversity of trophic interactions inside an arsenic-rich microbial ecosystem.</title>
        <authorList>
            <person name="Bertin P.N."/>
            <person name="Heinrich-Salmeron A."/>
            <person name="Pelletier E."/>
            <person name="Goulhen-Chollet F."/>
            <person name="Arsene-Ploetze F."/>
            <person name="Gallien S."/>
            <person name="Calteau A."/>
            <person name="Vallenet D."/>
            <person name="Casiot C."/>
            <person name="Chane-Woon-Ming B."/>
            <person name="Giloteaux L."/>
            <person name="Barakat M."/>
            <person name="Bonnefoy V."/>
            <person name="Bruneel O."/>
            <person name="Chandler M."/>
            <person name="Cleiss J."/>
            <person name="Duran R."/>
            <person name="Elbaz-Poulichet F."/>
            <person name="Fonknechten N."/>
            <person name="Lauga B."/>
            <person name="Mornico D."/>
            <person name="Ortet P."/>
            <person name="Schaeffer C."/>
            <person name="Siguier P."/>
            <person name="Alexander Thil Smith A."/>
            <person name="Van Dorsselaer A."/>
            <person name="Weissenbach J."/>
            <person name="Medigue C."/>
            <person name="Le Paslier D."/>
        </authorList>
    </citation>
    <scope>NUCLEOTIDE SEQUENCE</scope>
</reference>
<dbReference type="NCBIfam" id="TIGR02191">
    <property type="entry name" value="RNaseIII"/>
    <property type="match status" value="1"/>
</dbReference>
<keyword evidence="4" id="KW-0540">Nuclease</keyword>
<evidence type="ECO:0000256" key="4">
    <source>
        <dbReference type="ARBA" id="ARBA00022722"/>
    </source>
</evidence>
<dbReference type="InterPro" id="IPR000999">
    <property type="entry name" value="RNase_III_dom"/>
</dbReference>
<protein>
    <recommendedName>
        <fullName evidence="3">ribonuclease III</fullName>
        <ecNumber evidence="3">3.1.26.3</ecNumber>
    </recommendedName>
</protein>
<dbReference type="InterPro" id="IPR011907">
    <property type="entry name" value="RNase_III"/>
</dbReference>
<evidence type="ECO:0000256" key="8">
    <source>
        <dbReference type="SAM" id="MobiDB-lite"/>
    </source>
</evidence>
<evidence type="ECO:0000259" key="9">
    <source>
        <dbReference type="PROSITE" id="PS50137"/>
    </source>
</evidence>
<dbReference type="Pfam" id="PF14622">
    <property type="entry name" value="Ribonucleas_3_3"/>
    <property type="match status" value="1"/>
</dbReference>
<evidence type="ECO:0000256" key="5">
    <source>
        <dbReference type="ARBA" id="ARBA00022759"/>
    </source>
</evidence>
<dbReference type="InterPro" id="IPR014720">
    <property type="entry name" value="dsRBD_dom"/>
</dbReference>
<gene>
    <name evidence="11" type="primary">rnc</name>
    <name evidence="11" type="ORF">CARN6_1005</name>
</gene>
<comment type="catalytic activity">
    <reaction evidence="1">
        <text>Endonucleolytic cleavage to 5'-phosphomonoester.</text>
        <dbReference type="EC" id="3.1.26.3"/>
    </reaction>
</comment>
<evidence type="ECO:0000259" key="10">
    <source>
        <dbReference type="PROSITE" id="PS50142"/>
    </source>
</evidence>
<feature type="domain" description="RNase III" evidence="10">
    <location>
        <begin position="9"/>
        <end position="146"/>
    </location>
</feature>
<keyword evidence="5" id="KW-0255">Endonuclease</keyword>
<dbReference type="FunFam" id="1.10.1520.10:FF:000001">
    <property type="entry name" value="Ribonuclease 3"/>
    <property type="match status" value="1"/>
</dbReference>
<dbReference type="SUPFAM" id="SSF69065">
    <property type="entry name" value="RNase III domain-like"/>
    <property type="match status" value="1"/>
</dbReference>
<comment type="similarity">
    <text evidence="2">Belongs to the ribonuclease III family.</text>
</comment>
<dbReference type="GO" id="GO:0003725">
    <property type="term" value="F:double-stranded RNA binding"/>
    <property type="evidence" value="ECO:0007669"/>
    <property type="project" value="TreeGrafter"/>
</dbReference>
<sequence length="288" mass="31136">MLVTQEDDLSRLEANLGHAFSQSELLVRALTHRSLGYERAMELDGKPEGGYRFDNERLEFLGDAVLGLVVSESLYAANPDWQEGELTRVRAQLVSRKNMAQVAVSIYLGDFLRLGKGEELTGGRRKLALLANAMEAVIAALFLDAGLDAVRAFAARHILGAAADNLARELRSGAALGDHKSALQEHVQATHTGTTVYSVERETGPDHRKHFQIVLQFRRADGTLSEPIARGVGSTKKKAEQEAARVALAKIKVSEIAATGETEQCFGETPDDSADASSSVSAADRKHS</sequence>